<comment type="caution">
    <text evidence="8">The sequence shown here is derived from an EMBL/GenBank/DDBJ whole genome shotgun (WGS) entry which is preliminary data.</text>
</comment>
<dbReference type="FunFam" id="3.40.50.300:FF:003021">
    <property type="entry name" value="Uncharacterized protein (Fragment)"/>
    <property type="match status" value="1"/>
</dbReference>
<dbReference type="GO" id="GO:0031297">
    <property type="term" value="P:replication fork processing"/>
    <property type="evidence" value="ECO:0007669"/>
    <property type="project" value="TreeGrafter"/>
</dbReference>
<dbReference type="CDD" id="cd18010">
    <property type="entry name" value="DEXHc_HARP_SMARCAL1"/>
    <property type="match status" value="1"/>
</dbReference>
<dbReference type="PROSITE" id="PS51467">
    <property type="entry name" value="HARP"/>
    <property type="match status" value="1"/>
</dbReference>
<feature type="domain" description="Helicase ATP-binding" evidence="5">
    <location>
        <begin position="225"/>
        <end position="381"/>
    </location>
</feature>
<feature type="domain" description="HARP" evidence="7">
    <location>
        <begin position="109"/>
        <end position="183"/>
    </location>
</feature>
<dbReference type="CDD" id="cd18793">
    <property type="entry name" value="SF2_C_SNF"/>
    <property type="match status" value="1"/>
</dbReference>
<dbReference type="Gene3D" id="3.40.50.10810">
    <property type="entry name" value="Tandem AAA-ATPase domain"/>
    <property type="match status" value="1"/>
</dbReference>
<evidence type="ECO:0000313" key="8">
    <source>
        <dbReference type="EMBL" id="KAF0763588.1"/>
    </source>
</evidence>
<dbReference type="Pfam" id="PF00271">
    <property type="entry name" value="Helicase_C"/>
    <property type="match status" value="1"/>
</dbReference>
<name>A0A6G0YZG8_APHCR</name>
<feature type="domain" description="Helicase C-terminal" evidence="6">
    <location>
        <begin position="492"/>
        <end position="650"/>
    </location>
</feature>
<dbReference type="EMBL" id="VUJU01001844">
    <property type="protein sequence ID" value="KAF0763588.1"/>
    <property type="molecule type" value="Genomic_DNA"/>
</dbReference>
<dbReference type="Pfam" id="PF07443">
    <property type="entry name" value="HARP"/>
    <property type="match status" value="1"/>
</dbReference>
<dbReference type="GO" id="GO:0043596">
    <property type="term" value="C:nuclear replication fork"/>
    <property type="evidence" value="ECO:0007669"/>
    <property type="project" value="TreeGrafter"/>
</dbReference>
<dbReference type="AlphaFoldDB" id="A0A6G0YZG8"/>
<dbReference type="GO" id="GO:0005524">
    <property type="term" value="F:ATP binding"/>
    <property type="evidence" value="ECO:0007669"/>
    <property type="project" value="InterPro"/>
</dbReference>
<evidence type="ECO:0000259" key="5">
    <source>
        <dbReference type="PROSITE" id="PS51192"/>
    </source>
</evidence>
<dbReference type="InterPro" id="IPR010003">
    <property type="entry name" value="HARP_dom"/>
</dbReference>
<dbReference type="SMART" id="SM00487">
    <property type="entry name" value="DEXDc"/>
    <property type="match status" value="1"/>
</dbReference>
<dbReference type="InterPro" id="IPR000330">
    <property type="entry name" value="SNF2_N"/>
</dbReference>
<dbReference type="PROSITE" id="PS51192">
    <property type="entry name" value="HELICASE_ATP_BIND_1"/>
    <property type="match status" value="1"/>
</dbReference>
<sequence length="694" mass="78823">MVVRRLNMSSLTDEQRKMIEVNKKAAQAKLAAKLALRNTPQQVTNKNNQCTLSVSGLSVFPSPNVRSTPQQLVNNNNNNQCTLSVSGLVVSPSPNGKFIRSNYNKSSQNLQSKPIHGTCEIISKERFTVHVAYHQQLIDTFKTILSKNYDPKTSEWSFLIKYHDQLMISIKPLEPHVKIEKLPNFVLKLFKNIEDVETHYSKTDISSIGDDMLDNLYPFQKLGVQFGISKKGRCIIADDMGLGKTIQAIAIVKYYSDNFPLLIVCPSSMRYTWEEEIRLRMPNVPVSSICVFSKTHEQFIDPAVVITSYDLMTRNKDMLLKFKFGIIVFDESHSLKSDKSARTKVALSLAMQSKQCILLSGTPALSRPIELYSQIKAITRNNFLTPIEYGVRYCNGRETNYGWDFSGASNMKELKIILETHFMIRRLKSEVLKQLPQKIRNVVVLKPENIKARTQNMDDLEVMMTNKSLKKTEVRGALLKYFNQTGEVKLPAICDYILNLLKEGKKFLVFAHHQKVINGICDILENNETYYIRIDGKTSSEERKSVCDQFQSEDMYRVAVLSICAANSGITLTAAKLVIFAELYWNPGILTQAEDRAHRIGQAEAVTIQYLLAKGTADDHIWPLIQSKLNVLNKAGLSKDNFKDDSTTVINCSAKSNQMSILDFLNDEDSELDENDLKFLDEVEESQCKRPRKC</sequence>
<dbReference type="PANTHER" id="PTHR45766">
    <property type="entry name" value="DNA ANNEALING HELICASE AND ENDONUCLEASE ZRANB3 FAMILY MEMBER"/>
    <property type="match status" value="1"/>
</dbReference>
<protein>
    <submittedName>
        <fullName evidence="8">SWI/SNF-related matrix-associated actin-dependent regulator of chromatin subfamily A-like protein 1</fullName>
    </submittedName>
</protein>
<dbReference type="PANTHER" id="PTHR45766:SF6">
    <property type="entry name" value="SWI_SNF-RELATED MATRIX-ASSOCIATED ACTIN-DEPENDENT REGULATOR OF CHROMATIN SUBFAMILY A-LIKE PROTEIN 1"/>
    <property type="match status" value="1"/>
</dbReference>
<proteinExistence type="inferred from homology"/>
<evidence type="ECO:0000256" key="2">
    <source>
        <dbReference type="ARBA" id="ARBA00022801"/>
    </source>
</evidence>
<dbReference type="InterPro" id="IPR038718">
    <property type="entry name" value="SNF2-like_sf"/>
</dbReference>
<evidence type="ECO:0000259" key="6">
    <source>
        <dbReference type="PROSITE" id="PS51194"/>
    </source>
</evidence>
<dbReference type="SUPFAM" id="SSF52540">
    <property type="entry name" value="P-loop containing nucleoside triphosphate hydrolases"/>
    <property type="match status" value="2"/>
</dbReference>
<dbReference type="SMART" id="SM00490">
    <property type="entry name" value="HELICc"/>
    <property type="match status" value="1"/>
</dbReference>
<accession>A0A6G0YZG8</accession>
<keyword evidence="9" id="KW-1185">Reference proteome</keyword>
<dbReference type="GO" id="GO:0016787">
    <property type="term" value="F:hydrolase activity"/>
    <property type="evidence" value="ECO:0007669"/>
    <property type="project" value="UniProtKB-KW"/>
</dbReference>
<dbReference type="InterPro" id="IPR027417">
    <property type="entry name" value="P-loop_NTPase"/>
</dbReference>
<keyword evidence="2" id="KW-0378">Hydrolase</keyword>
<dbReference type="OrthoDB" id="2801544at2759"/>
<keyword evidence="3" id="KW-0539">Nucleus</keyword>
<reference evidence="8 9" key="1">
    <citation type="submission" date="2019-08" db="EMBL/GenBank/DDBJ databases">
        <title>Whole genome of Aphis craccivora.</title>
        <authorList>
            <person name="Voronova N.V."/>
            <person name="Shulinski R.S."/>
            <person name="Bandarenka Y.V."/>
            <person name="Zhorov D.G."/>
            <person name="Warner D."/>
        </authorList>
    </citation>
    <scope>NUCLEOTIDE SEQUENCE [LARGE SCALE GENOMIC DNA]</scope>
    <source>
        <strain evidence="8">180601</strain>
        <tissue evidence="8">Whole Body</tissue>
    </source>
</reference>
<dbReference type="Pfam" id="PF00176">
    <property type="entry name" value="SNF2-rel_dom"/>
    <property type="match status" value="1"/>
</dbReference>
<evidence type="ECO:0000313" key="9">
    <source>
        <dbReference type="Proteomes" id="UP000478052"/>
    </source>
</evidence>
<dbReference type="InterPro" id="IPR049730">
    <property type="entry name" value="SNF2/RAD54-like_C"/>
</dbReference>
<dbReference type="PROSITE" id="PS51194">
    <property type="entry name" value="HELICASE_CTER"/>
    <property type="match status" value="1"/>
</dbReference>
<dbReference type="InterPro" id="IPR001650">
    <property type="entry name" value="Helicase_C-like"/>
</dbReference>
<dbReference type="InterPro" id="IPR014001">
    <property type="entry name" value="Helicase_ATP-bd"/>
</dbReference>
<dbReference type="GO" id="GO:0006281">
    <property type="term" value="P:DNA repair"/>
    <property type="evidence" value="ECO:0007669"/>
    <property type="project" value="TreeGrafter"/>
</dbReference>
<gene>
    <name evidence="8" type="ORF">FWK35_00007380</name>
</gene>
<evidence type="ECO:0000256" key="4">
    <source>
        <dbReference type="PROSITE-ProRule" id="PRU00800"/>
    </source>
</evidence>
<comment type="subcellular location">
    <subcellularLocation>
        <location evidence="1">Nucleus</location>
    </subcellularLocation>
</comment>
<organism evidence="8 9">
    <name type="scientific">Aphis craccivora</name>
    <name type="common">Cowpea aphid</name>
    <dbReference type="NCBI Taxonomy" id="307492"/>
    <lineage>
        <taxon>Eukaryota</taxon>
        <taxon>Metazoa</taxon>
        <taxon>Ecdysozoa</taxon>
        <taxon>Arthropoda</taxon>
        <taxon>Hexapoda</taxon>
        <taxon>Insecta</taxon>
        <taxon>Pterygota</taxon>
        <taxon>Neoptera</taxon>
        <taxon>Paraneoptera</taxon>
        <taxon>Hemiptera</taxon>
        <taxon>Sternorrhyncha</taxon>
        <taxon>Aphidomorpha</taxon>
        <taxon>Aphidoidea</taxon>
        <taxon>Aphididae</taxon>
        <taxon>Aphidini</taxon>
        <taxon>Aphis</taxon>
        <taxon>Aphis</taxon>
    </lineage>
</organism>
<evidence type="ECO:0000256" key="3">
    <source>
        <dbReference type="ARBA" id="ARBA00023242"/>
    </source>
</evidence>
<dbReference type="Gene3D" id="3.40.50.300">
    <property type="entry name" value="P-loop containing nucleotide triphosphate hydrolases"/>
    <property type="match status" value="1"/>
</dbReference>
<evidence type="ECO:0000259" key="7">
    <source>
        <dbReference type="PROSITE" id="PS51467"/>
    </source>
</evidence>
<dbReference type="Proteomes" id="UP000478052">
    <property type="component" value="Unassembled WGS sequence"/>
</dbReference>
<evidence type="ECO:0000256" key="1">
    <source>
        <dbReference type="ARBA" id="ARBA00004123"/>
    </source>
</evidence>
<comment type="similarity">
    <text evidence="4">Belongs to the SNF2/RAD54 helicase family. SMARCAL1 subfamily.</text>
</comment>